<dbReference type="EMBL" id="JAQIIO010000002">
    <property type="protein sequence ID" value="MDA5093427.1"/>
    <property type="molecule type" value="Genomic_DNA"/>
</dbReference>
<protein>
    <recommendedName>
        <fullName evidence="3">Phage tail protein</fullName>
    </recommendedName>
</protein>
<comment type="caution">
    <text evidence="1">The sequence shown here is derived from an EMBL/GenBank/DDBJ whole genome shotgun (WGS) entry which is preliminary data.</text>
</comment>
<dbReference type="InterPro" id="IPR052042">
    <property type="entry name" value="Tail_sheath_structural"/>
</dbReference>
<evidence type="ECO:0000313" key="2">
    <source>
        <dbReference type="Proteomes" id="UP001528040"/>
    </source>
</evidence>
<evidence type="ECO:0000313" key="1">
    <source>
        <dbReference type="EMBL" id="MDA5093427.1"/>
    </source>
</evidence>
<accession>A0ABT4VYU3</accession>
<name>A0ABT4VYU3_9RHOB</name>
<dbReference type="Proteomes" id="UP001528040">
    <property type="component" value="Unassembled WGS sequence"/>
</dbReference>
<sequence>MPFPISPGVFVQERHRPPEWQSKGAVLFIGPFPKGPVGMLISVENATQLEEVFGDNAPQARSPHVTLTALRTFFDQGGRSALVLRLAVGSARPKPLGAEMLVTAAGEVELIETAGPDPVQPGDPGWVEHVEKSFARGDDLKGLQNLTLGQAELVAAPILASVAPRAAGEVYRKLHSLCLSQDMFLLLDPPELSPGSGLENGWFGRFRLGNSVNAIALAPLLQPINGTGTPMPPSGAVAGLLDRLARRRGVWSSPAGEQACLNDLSPVEATDQEVHAGVNRLCSRPEGAGFSDDGVYTRAGKDMPRLRHLRVLRKTRLTLRRELARLMDVTPAASHCSEARLIAEALMVQLWQDGALRGRRQAQAFRVRTTEPDVKTGAFELCVGLALQEPGRFLWESLTLEKGQTR</sequence>
<dbReference type="PANTHER" id="PTHR35861">
    <property type="match status" value="1"/>
</dbReference>
<evidence type="ECO:0008006" key="3">
    <source>
        <dbReference type="Google" id="ProtNLM"/>
    </source>
</evidence>
<dbReference type="Gene3D" id="3.40.50.11780">
    <property type="match status" value="2"/>
</dbReference>
<reference evidence="1 2" key="1">
    <citation type="submission" date="2023-01" db="EMBL/GenBank/DDBJ databases">
        <authorList>
            <person name="Yoon J.-W."/>
        </authorList>
    </citation>
    <scope>NUCLEOTIDE SEQUENCE [LARGE SCALE GENOMIC DNA]</scope>
    <source>
        <strain evidence="1 2">KMU-50</strain>
    </source>
</reference>
<keyword evidence="2" id="KW-1185">Reference proteome</keyword>
<proteinExistence type="predicted"/>
<organism evidence="1 2">
    <name type="scientific">Aliiroseovarius salicola</name>
    <dbReference type="NCBI Taxonomy" id="3009082"/>
    <lineage>
        <taxon>Bacteria</taxon>
        <taxon>Pseudomonadati</taxon>
        <taxon>Pseudomonadota</taxon>
        <taxon>Alphaproteobacteria</taxon>
        <taxon>Rhodobacterales</taxon>
        <taxon>Paracoccaceae</taxon>
        <taxon>Aliiroseovarius</taxon>
    </lineage>
</organism>
<dbReference type="RefSeq" id="WP_271053121.1">
    <property type="nucleotide sequence ID" value="NZ_JAQIIO010000002.1"/>
</dbReference>
<dbReference type="PANTHER" id="PTHR35861:SF1">
    <property type="entry name" value="PHAGE TAIL SHEATH PROTEIN"/>
    <property type="match status" value="1"/>
</dbReference>
<gene>
    <name evidence="1" type="ORF">O2N63_04930</name>
</gene>